<feature type="transmembrane region" description="Helical" evidence="6">
    <location>
        <begin position="215"/>
        <end position="237"/>
    </location>
</feature>
<feature type="transmembrane region" description="Helical" evidence="6">
    <location>
        <begin position="26"/>
        <end position="45"/>
    </location>
</feature>
<dbReference type="Pfam" id="PF07947">
    <property type="entry name" value="YhhN"/>
    <property type="match status" value="1"/>
</dbReference>
<sequence>MPRSPRRTCWSCEGGRTLPFEGGVSGTANGTLLFAVLLAAAYLFYGQRRQSILKVVAKTGSIGLLALLAGIGNGPWLLTLALVLCAAGDFFLAVEDRNARFFTVGLGAFLLGHLAYVALFAALAGTTAISTPVAAVIGVGIAFVAITMATRLWSAAGPLRIPVMVYITAIFAMGLTALATGIPLLIAGAASFIASDAVLAADRFLMNSQTPLRQFAGPFVWITYFAAQVLITLGILLA</sequence>
<dbReference type="AlphaFoldDB" id="A0A4R0PBN3"/>
<evidence type="ECO:0000256" key="3">
    <source>
        <dbReference type="ARBA" id="ARBA00022692"/>
    </source>
</evidence>
<dbReference type="GO" id="GO:0016787">
    <property type="term" value="F:hydrolase activity"/>
    <property type="evidence" value="ECO:0007669"/>
    <property type="project" value="TreeGrafter"/>
</dbReference>
<evidence type="ECO:0000256" key="2">
    <source>
        <dbReference type="ARBA" id="ARBA00007375"/>
    </source>
</evidence>
<keyword evidence="4 6" id="KW-1133">Transmembrane helix</keyword>
<evidence type="ECO:0000256" key="6">
    <source>
        <dbReference type="SAM" id="Phobius"/>
    </source>
</evidence>
<evidence type="ECO:0000256" key="1">
    <source>
        <dbReference type="ARBA" id="ARBA00004141"/>
    </source>
</evidence>
<keyword evidence="3 6" id="KW-0812">Transmembrane</keyword>
<name>A0A4R0PBN3_9HYPH</name>
<protein>
    <submittedName>
        <fullName evidence="7">Lysoplasmalogenase</fullName>
    </submittedName>
</protein>
<feature type="transmembrane region" description="Helical" evidence="6">
    <location>
        <begin position="165"/>
        <end position="195"/>
    </location>
</feature>
<dbReference type="GO" id="GO:0016020">
    <property type="term" value="C:membrane"/>
    <property type="evidence" value="ECO:0007669"/>
    <property type="project" value="UniProtKB-SubCell"/>
</dbReference>
<feature type="transmembrane region" description="Helical" evidence="6">
    <location>
        <begin position="101"/>
        <end position="123"/>
    </location>
</feature>
<evidence type="ECO:0000256" key="4">
    <source>
        <dbReference type="ARBA" id="ARBA00022989"/>
    </source>
</evidence>
<dbReference type="Proteomes" id="UP000291301">
    <property type="component" value="Unassembled WGS sequence"/>
</dbReference>
<comment type="similarity">
    <text evidence="2">Belongs to the TMEM86 family.</text>
</comment>
<dbReference type="PANTHER" id="PTHR31885:SF6">
    <property type="entry name" value="GH04784P"/>
    <property type="match status" value="1"/>
</dbReference>
<proteinExistence type="inferred from homology"/>
<dbReference type="EMBL" id="SJST01000004">
    <property type="protein sequence ID" value="TCD13757.1"/>
    <property type="molecule type" value="Genomic_DNA"/>
</dbReference>
<accession>A0A4R0PBN3</accession>
<comment type="subcellular location">
    <subcellularLocation>
        <location evidence="1">Membrane</location>
        <topology evidence="1">Multi-pass membrane protein</topology>
    </subcellularLocation>
</comment>
<evidence type="ECO:0000313" key="8">
    <source>
        <dbReference type="Proteomes" id="UP000291301"/>
    </source>
</evidence>
<gene>
    <name evidence="7" type="ORF">E0D97_11660</name>
</gene>
<evidence type="ECO:0000313" key="7">
    <source>
        <dbReference type="EMBL" id="TCD13757.1"/>
    </source>
</evidence>
<dbReference type="PANTHER" id="PTHR31885">
    <property type="entry name" value="GH04784P"/>
    <property type="match status" value="1"/>
</dbReference>
<dbReference type="InterPro" id="IPR012506">
    <property type="entry name" value="TMEM86B-like"/>
</dbReference>
<keyword evidence="8" id="KW-1185">Reference proteome</keyword>
<feature type="transmembrane region" description="Helical" evidence="6">
    <location>
        <begin position="76"/>
        <end position="94"/>
    </location>
</feature>
<comment type="caution">
    <text evidence="7">The sequence shown here is derived from an EMBL/GenBank/DDBJ whole genome shotgun (WGS) entry which is preliminary data.</text>
</comment>
<feature type="transmembrane region" description="Helical" evidence="6">
    <location>
        <begin position="129"/>
        <end position="153"/>
    </location>
</feature>
<evidence type="ECO:0000256" key="5">
    <source>
        <dbReference type="ARBA" id="ARBA00023136"/>
    </source>
</evidence>
<organism evidence="7 8">
    <name type="scientific">Oricola cellulosilytica</name>
    <dbReference type="NCBI Taxonomy" id="1429082"/>
    <lineage>
        <taxon>Bacteria</taxon>
        <taxon>Pseudomonadati</taxon>
        <taxon>Pseudomonadota</taxon>
        <taxon>Alphaproteobacteria</taxon>
        <taxon>Hyphomicrobiales</taxon>
        <taxon>Ahrensiaceae</taxon>
        <taxon>Oricola</taxon>
    </lineage>
</organism>
<reference evidence="7 8" key="1">
    <citation type="journal article" date="2015" name="Antonie Van Leeuwenhoek">
        <title>Oricola cellulosilytica gen. nov., sp. nov., a cellulose-degrading bacterium of the family Phyllobacteriaceae isolated from surface seashore water, and emended descriptions of Mesorhizobium loti and Phyllobacterium myrsinacearum.</title>
        <authorList>
            <person name="Hameed A."/>
            <person name="Shahina M."/>
            <person name="Lai W.A."/>
            <person name="Lin S.Y."/>
            <person name="Young L.S."/>
            <person name="Liu Y.C."/>
            <person name="Hsu Y.H."/>
            <person name="Young C.C."/>
        </authorList>
    </citation>
    <scope>NUCLEOTIDE SEQUENCE [LARGE SCALE GENOMIC DNA]</scope>
    <source>
        <strain evidence="7 8">KCTC 52183</strain>
    </source>
</reference>
<keyword evidence="5 6" id="KW-0472">Membrane</keyword>
<feature type="transmembrane region" description="Helical" evidence="6">
    <location>
        <begin position="52"/>
        <end position="70"/>
    </location>
</feature>